<dbReference type="PRINTS" id="PR00469">
    <property type="entry name" value="PNDRDTASEII"/>
</dbReference>
<dbReference type="Gene3D" id="3.50.50.60">
    <property type="entry name" value="FAD/NAD(P)-binding domain"/>
    <property type="match status" value="2"/>
</dbReference>
<gene>
    <name evidence="6" type="primary">camA_2</name>
    <name evidence="6" type="ORF">NCTC10821_04765</name>
</gene>
<accession>A0A378TNL5</accession>
<sequence>MTPVHSDLLIIGSGPAGVGAAEAFREHRREATVRILTADVDPPYARPPLSKEFLRGSSDDIALHPVSWYSEHNIELTTGVRVDSVDVADKTVTVGDQRYTFGSLVIAAGAGPNPLPVPGGEKAYSLRSADDARRLRNAAVAAGSAVVVGAGFIGCEAAASLAAQGISVTLVAPDPAPQVKRLGSDAGARLRALVERAGVRYLSDAKVAAVHSGSVTLEDGTQLTADLVLAATGVSPHSDLAEAAGLDVRDSRIVVGSDMRTSAPDVYAAGDVALAFNDTANRHLAVEHWQDAEDQGRIAGTVAAGGDGRWDAVPGFWTSIGDADVKYQAWGDGFADAALVEHGGGFTVWYTDDAGITVGVLTYQADEDYEAGGKLVAQHAPPVHR</sequence>
<evidence type="ECO:0000256" key="4">
    <source>
        <dbReference type="ARBA" id="ARBA00023002"/>
    </source>
</evidence>
<evidence type="ECO:0000256" key="2">
    <source>
        <dbReference type="ARBA" id="ARBA00022630"/>
    </source>
</evidence>
<evidence type="ECO:0000313" key="6">
    <source>
        <dbReference type="EMBL" id="STZ61216.1"/>
    </source>
</evidence>
<keyword evidence="2" id="KW-0285">Flavoprotein</keyword>
<evidence type="ECO:0000259" key="5">
    <source>
        <dbReference type="Pfam" id="PF07992"/>
    </source>
</evidence>
<feature type="domain" description="FAD/NAD(P)-binding" evidence="5">
    <location>
        <begin position="7"/>
        <end position="296"/>
    </location>
</feature>
<dbReference type="InterPro" id="IPR016156">
    <property type="entry name" value="FAD/NAD-linked_Rdtase_dimer_sf"/>
</dbReference>
<evidence type="ECO:0000256" key="3">
    <source>
        <dbReference type="ARBA" id="ARBA00022827"/>
    </source>
</evidence>
<comment type="cofactor">
    <cofactor evidence="1">
        <name>FAD</name>
        <dbReference type="ChEBI" id="CHEBI:57692"/>
    </cofactor>
</comment>
<dbReference type="GO" id="GO:0005737">
    <property type="term" value="C:cytoplasm"/>
    <property type="evidence" value="ECO:0007669"/>
    <property type="project" value="TreeGrafter"/>
</dbReference>
<evidence type="ECO:0000256" key="1">
    <source>
        <dbReference type="ARBA" id="ARBA00001974"/>
    </source>
</evidence>
<dbReference type="PANTHER" id="PTHR43557:SF2">
    <property type="entry name" value="RIESKE DOMAIN-CONTAINING PROTEIN-RELATED"/>
    <property type="match status" value="1"/>
</dbReference>
<evidence type="ECO:0000313" key="7">
    <source>
        <dbReference type="Proteomes" id="UP000254978"/>
    </source>
</evidence>
<dbReference type="PRINTS" id="PR00368">
    <property type="entry name" value="FADPNR"/>
</dbReference>
<dbReference type="InterPro" id="IPR023753">
    <property type="entry name" value="FAD/NAD-binding_dom"/>
</dbReference>
<organism evidence="6 7">
    <name type="scientific">Mycolicibacterium tokaiense</name>
    <dbReference type="NCBI Taxonomy" id="39695"/>
    <lineage>
        <taxon>Bacteria</taxon>
        <taxon>Bacillati</taxon>
        <taxon>Actinomycetota</taxon>
        <taxon>Actinomycetes</taxon>
        <taxon>Mycobacteriales</taxon>
        <taxon>Mycobacteriaceae</taxon>
        <taxon>Mycolicibacterium</taxon>
    </lineage>
</organism>
<reference evidence="6 7" key="1">
    <citation type="submission" date="2018-06" db="EMBL/GenBank/DDBJ databases">
        <authorList>
            <consortium name="Pathogen Informatics"/>
            <person name="Doyle S."/>
        </authorList>
    </citation>
    <scope>NUCLEOTIDE SEQUENCE [LARGE SCALE GENOMIC DNA]</scope>
    <source>
        <strain evidence="6 7">NCTC10821</strain>
    </source>
</reference>
<keyword evidence="7" id="KW-1185">Reference proteome</keyword>
<dbReference type="EC" id="1.18.1.-" evidence="6"/>
<dbReference type="PANTHER" id="PTHR43557">
    <property type="entry name" value="APOPTOSIS-INDUCING FACTOR 1"/>
    <property type="match status" value="1"/>
</dbReference>
<dbReference type="InterPro" id="IPR036188">
    <property type="entry name" value="FAD/NAD-bd_sf"/>
</dbReference>
<dbReference type="Pfam" id="PF07992">
    <property type="entry name" value="Pyr_redox_2"/>
    <property type="match status" value="1"/>
</dbReference>
<dbReference type="EMBL" id="UGQT01000001">
    <property type="protein sequence ID" value="STZ61216.1"/>
    <property type="molecule type" value="Genomic_DNA"/>
</dbReference>
<dbReference type="SUPFAM" id="SSF55424">
    <property type="entry name" value="FAD/NAD-linked reductases, dimerisation (C-terminal) domain"/>
    <property type="match status" value="1"/>
</dbReference>
<keyword evidence="3" id="KW-0274">FAD</keyword>
<dbReference type="AlphaFoldDB" id="A0A378TNL5"/>
<dbReference type="SUPFAM" id="SSF51905">
    <property type="entry name" value="FAD/NAD(P)-binding domain"/>
    <property type="match status" value="1"/>
</dbReference>
<dbReference type="InterPro" id="IPR050446">
    <property type="entry name" value="FAD-oxidoreductase/Apoptosis"/>
</dbReference>
<name>A0A378TNL5_9MYCO</name>
<keyword evidence="4 6" id="KW-0560">Oxidoreductase</keyword>
<dbReference type="GO" id="GO:0016651">
    <property type="term" value="F:oxidoreductase activity, acting on NAD(P)H"/>
    <property type="evidence" value="ECO:0007669"/>
    <property type="project" value="TreeGrafter"/>
</dbReference>
<protein>
    <submittedName>
        <fullName evidence="6">NAD(P)H-nitrite reductase</fullName>
        <ecNumber evidence="6">1.18.1.-</ecNumber>
    </submittedName>
</protein>
<dbReference type="Proteomes" id="UP000254978">
    <property type="component" value="Unassembled WGS sequence"/>
</dbReference>
<proteinExistence type="predicted"/>